<dbReference type="EMBL" id="BJYZ01000039">
    <property type="protein sequence ID" value="GEO42336.1"/>
    <property type="molecule type" value="Genomic_DNA"/>
</dbReference>
<evidence type="ECO:0000256" key="6">
    <source>
        <dbReference type="ARBA" id="ARBA00023136"/>
    </source>
</evidence>
<dbReference type="RefSeq" id="WP_044435125.1">
    <property type="nucleotide sequence ID" value="NZ_BJYZ01000039.1"/>
</dbReference>
<protein>
    <submittedName>
        <fullName evidence="10">Toxin secretion, membrane fusion protein</fullName>
    </submittedName>
</protein>
<dbReference type="Gene3D" id="2.40.30.170">
    <property type="match status" value="1"/>
</dbReference>
<evidence type="ECO:0000256" key="8">
    <source>
        <dbReference type="SAM" id="MobiDB-lite"/>
    </source>
</evidence>
<dbReference type="PANTHER" id="PTHR30386">
    <property type="entry name" value="MEMBRANE FUSION SUBUNIT OF EMRAB-TOLC MULTIDRUG EFFLUX PUMP"/>
    <property type="match status" value="1"/>
</dbReference>
<dbReference type="InterPro" id="IPR006144">
    <property type="entry name" value="Secretion_HlyD_CS"/>
</dbReference>
<dbReference type="GO" id="GO:0009306">
    <property type="term" value="P:protein secretion"/>
    <property type="evidence" value="ECO:0007669"/>
    <property type="project" value="InterPro"/>
</dbReference>
<keyword evidence="11" id="KW-1185">Reference proteome</keyword>
<reference evidence="10 11" key="1">
    <citation type="submission" date="2019-07" db="EMBL/GenBank/DDBJ databases">
        <title>Whole genome shotgun sequence of Skermanella aerolata NBRC 106429.</title>
        <authorList>
            <person name="Hosoyama A."/>
            <person name="Uohara A."/>
            <person name="Ohji S."/>
            <person name="Ichikawa N."/>
        </authorList>
    </citation>
    <scope>NUCLEOTIDE SEQUENCE [LARGE SCALE GENOMIC DNA]</scope>
    <source>
        <strain evidence="10 11">NBRC 106429</strain>
    </source>
</reference>
<evidence type="ECO:0000256" key="3">
    <source>
        <dbReference type="ARBA" id="ARBA00022448"/>
    </source>
</evidence>
<comment type="similarity">
    <text evidence="2">Belongs to the membrane fusion protein (MFP) (TC 8.A.1) family.</text>
</comment>
<keyword evidence="7" id="KW-0175">Coiled coil</keyword>
<comment type="subcellular location">
    <subcellularLocation>
        <location evidence="1">Membrane</location>
        <topology evidence="1">Single-pass membrane protein</topology>
    </subcellularLocation>
</comment>
<keyword evidence="4 9" id="KW-0812">Transmembrane</keyword>
<sequence>MASKVAAARKADAAAPAGRKSEPVRIDSAGSGKQRHPIPAGTLLYSAHGFVLHGPVYLMFISALAMLVYSFFASKDIIVMAPLTLQRQAVTIQAVSGGLVESVEVAENSIVSAGDPLATIQEKIRAASTPEQEAFQRQIDDLQLQERESLKEYEFRSNQLELDRRNLSQRRATEQGAIDNRIRQIEIQVQTAQRTRMGLDEDLGNARHDLSVKQELFANRDIPQVDFQRAQARVSDLQRAVGNAEAEIQNVRLALETAKGERQRLRETFSQERLDNEIANLGQSRERDQKLISDRILDLNRRLAESRTLVPGVHYESDKAIYSSLEDGIVTAVNIPRGAIINPGTPMFTVVRNTAPLEAHVMVQNKDIGKIKRGQKVQIKYFAYPYQEYGIQHGVIADIATKPSGPNAMYQITVALELETITARKATVSKALEIGLEGVGEVKTGEKRFIELLFAPASRFFQVAEE</sequence>
<dbReference type="AlphaFoldDB" id="A0A512E0T2"/>
<evidence type="ECO:0000256" key="9">
    <source>
        <dbReference type="SAM" id="Phobius"/>
    </source>
</evidence>
<evidence type="ECO:0000256" key="1">
    <source>
        <dbReference type="ARBA" id="ARBA00004167"/>
    </source>
</evidence>
<keyword evidence="5 9" id="KW-1133">Transmembrane helix</keyword>
<dbReference type="OrthoDB" id="9810980at2"/>
<accession>A0A512E0T2</accession>
<evidence type="ECO:0000313" key="11">
    <source>
        <dbReference type="Proteomes" id="UP000321523"/>
    </source>
</evidence>
<dbReference type="GO" id="GO:0016020">
    <property type="term" value="C:membrane"/>
    <property type="evidence" value="ECO:0007669"/>
    <property type="project" value="UniProtKB-SubCell"/>
</dbReference>
<dbReference type="PROSITE" id="PS00543">
    <property type="entry name" value="HLYD_FAMILY"/>
    <property type="match status" value="1"/>
</dbReference>
<feature type="region of interest" description="Disordered" evidence="8">
    <location>
        <begin position="1"/>
        <end position="35"/>
    </location>
</feature>
<evidence type="ECO:0000256" key="2">
    <source>
        <dbReference type="ARBA" id="ARBA00009477"/>
    </source>
</evidence>
<dbReference type="Proteomes" id="UP000321523">
    <property type="component" value="Unassembled WGS sequence"/>
</dbReference>
<organism evidence="10 11">
    <name type="scientific">Skermanella aerolata</name>
    <dbReference type="NCBI Taxonomy" id="393310"/>
    <lineage>
        <taxon>Bacteria</taxon>
        <taxon>Pseudomonadati</taxon>
        <taxon>Pseudomonadota</taxon>
        <taxon>Alphaproteobacteria</taxon>
        <taxon>Rhodospirillales</taxon>
        <taxon>Azospirillaceae</taxon>
        <taxon>Skermanella</taxon>
    </lineage>
</organism>
<dbReference type="InterPro" id="IPR050739">
    <property type="entry name" value="MFP"/>
</dbReference>
<name>A0A512E0T2_9PROT</name>
<keyword evidence="3" id="KW-0813">Transport</keyword>
<keyword evidence="6 9" id="KW-0472">Membrane</keyword>
<feature type="compositionally biased region" description="Low complexity" evidence="8">
    <location>
        <begin position="1"/>
        <end position="17"/>
    </location>
</feature>
<gene>
    <name evidence="10" type="ORF">SAE02_64840</name>
</gene>
<proteinExistence type="inferred from homology"/>
<dbReference type="PRINTS" id="PR01490">
    <property type="entry name" value="RTXTOXIND"/>
</dbReference>
<evidence type="ECO:0000256" key="4">
    <source>
        <dbReference type="ARBA" id="ARBA00022692"/>
    </source>
</evidence>
<comment type="caution">
    <text evidence="10">The sequence shown here is derived from an EMBL/GenBank/DDBJ whole genome shotgun (WGS) entry which is preliminary data.</text>
</comment>
<dbReference type="PANTHER" id="PTHR30386:SF28">
    <property type="entry name" value="EXPORTED PROTEIN"/>
    <property type="match status" value="1"/>
</dbReference>
<feature type="coiled-coil region" evidence="7">
    <location>
        <begin position="227"/>
        <end position="268"/>
    </location>
</feature>
<feature type="transmembrane region" description="Helical" evidence="9">
    <location>
        <begin position="50"/>
        <end position="72"/>
    </location>
</feature>
<evidence type="ECO:0000256" key="5">
    <source>
        <dbReference type="ARBA" id="ARBA00022989"/>
    </source>
</evidence>
<evidence type="ECO:0000313" key="10">
    <source>
        <dbReference type="EMBL" id="GEO42336.1"/>
    </source>
</evidence>
<evidence type="ECO:0000256" key="7">
    <source>
        <dbReference type="SAM" id="Coils"/>
    </source>
</evidence>